<sequence length="166" mass="19120">MQENMKNQSPLTDPISPTALIYNTTDYDMLVFCDGSWDETYQKTLCFLDRNAGAKILYIEKPTTFDPVEETVKFMMINDHIHVLRSNVDSIDAVFKLLPWQVRAKQVPVGWFASAAYAHFAELIRFQTVVNDYRTISLPSVKEKPTQKLFENFTPRKMKSTFPAAV</sequence>
<keyword evidence="2" id="KW-1185">Reference proteome</keyword>
<evidence type="ECO:0000313" key="2">
    <source>
        <dbReference type="Proteomes" id="UP000244937"/>
    </source>
</evidence>
<evidence type="ECO:0000313" key="1">
    <source>
        <dbReference type="EMBL" id="AWI25720.1"/>
    </source>
</evidence>
<protein>
    <submittedName>
        <fullName evidence="1">Uncharacterized protein</fullName>
    </submittedName>
</protein>
<proteinExistence type="predicted"/>
<dbReference type="Proteomes" id="UP000244937">
    <property type="component" value="Chromosome"/>
</dbReference>
<dbReference type="AlphaFoldDB" id="A0A2S1SH47"/>
<dbReference type="KEGG" id="fpal:HYN49_07300"/>
<reference evidence="1 2" key="1">
    <citation type="submission" date="2018-05" db="EMBL/GenBank/DDBJ databases">
        <title>Genome sequencing of Flavobacterium sp. HYN0049.</title>
        <authorList>
            <person name="Yi H."/>
            <person name="Baek C."/>
        </authorList>
    </citation>
    <scope>NUCLEOTIDE SEQUENCE [LARGE SCALE GENOMIC DNA]</scope>
    <source>
        <strain evidence="1 2">HYN0049</strain>
    </source>
</reference>
<accession>A0A2S1SH47</accession>
<name>A0A2S1SH47_9FLAO</name>
<organism evidence="1 2">
    <name type="scientific">Flavobacterium pallidum</name>
    <dbReference type="NCBI Taxonomy" id="2172098"/>
    <lineage>
        <taxon>Bacteria</taxon>
        <taxon>Pseudomonadati</taxon>
        <taxon>Bacteroidota</taxon>
        <taxon>Flavobacteriia</taxon>
        <taxon>Flavobacteriales</taxon>
        <taxon>Flavobacteriaceae</taxon>
        <taxon>Flavobacterium</taxon>
    </lineage>
</organism>
<dbReference type="EMBL" id="CP029187">
    <property type="protein sequence ID" value="AWI25720.1"/>
    <property type="molecule type" value="Genomic_DNA"/>
</dbReference>
<gene>
    <name evidence="1" type="ORF">HYN49_07300</name>
</gene>